<dbReference type="SUPFAM" id="SSF51735">
    <property type="entry name" value="NAD(P)-binding Rossmann-fold domains"/>
    <property type="match status" value="1"/>
</dbReference>
<dbReference type="PROSITE" id="PS50600">
    <property type="entry name" value="ULP_PROTEASE"/>
    <property type="match status" value="1"/>
</dbReference>
<dbReference type="EMBL" id="KZ155825">
    <property type="protein sequence ID" value="OUS44268.1"/>
    <property type="molecule type" value="Genomic_DNA"/>
</dbReference>
<dbReference type="InterPro" id="IPR003653">
    <property type="entry name" value="Peptidase_C48_C"/>
</dbReference>
<dbReference type="PRINTS" id="PR00081">
    <property type="entry name" value="GDHRDH"/>
</dbReference>
<name>A0A1Y5I419_OSTTA</name>
<dbReference type="Gene3D" id="3.40.50.720">
    <property type="entry name" value="NAD(P)-binding Rossmann-like Domain"/>
    <property type="match status" value="1"/>
</dbReference>
<organism evidence="6">
    <name type="scientific">Ostreococcus tauri</name>
    <name type="common">Marine green alga</name>
    <dbReference type="NCBI Taxonomy" id="70448"/>
    <lineage>
        <taxon>Eukaryota</taxon>
        <taxon>Viridiplantae</taxon>
        <taxon>Chlorophyta</taxon>
        <taxon>Mamiellophyceae</taxon>
        <taxon>Mamiellales</taxon>
        <taxon>Bathycoccaceae</taxon>
        <taxon>Ostreococcus</taxon>
    </lineage>
</organism>
<evidence type="ECO:0000259" key="5">
    <source>
        <dbReference type="PROSITE" id="PS50600"/>
    </source>
</evidence>
<dbReference type="InterPro" id="IPR018289">
    <property type="entry name" value="MULE_transposase_dom"/>
</dbReference>
<keyword evidence="3" id="KW-0378">Hydrolase</keyword>
<evidence type="ECO:0000256" key="2">
    <source>
        <dbReference type="ARBA" id="ARBA00022670"/>
    </source>
</evidence>
<dbReference type="GO" id="GO:0006508">
    <property type="term" value="P:proteolysis"/>
    <property type="evidence" value="ECO:0007669"/>
    <property type="project" value="UniProtKB-KW"/>
</dbReference>
<evidence type="ECO:0000256" key="4">
    <source>
        <dbReference type="ARBA" id="ARBA00023002"/>
    </source>
</evidence>
<dbReference type="Pfam" id="PF02902">
    <property type="entry name" value="Peptidase_C48"/>
    <property type="match status" value="1"/>
</dbReference>
<dbReference type="Gene3D" id="3.40.395.10">
    <property type="entry name" value="Adenoviral Proteinase, Chain A"/>
    <property type="match status" value="1"/>
</dbReference>
<protein>
    <submittedName>
        <fullName evidence="6">Protease, Ulp1 family</fullName>
    </submittedName>
</protein>
<dbReference type="InterPro" id="IPR045000">
    <property type="entry name" value="TR"/>
</dbReference>
<dbReference type="PANTHER" id="PTHR42898">
    <property type="entry name" value="TROPINONE REDUCTASE"/>
    <property type="match status" value="1"/>
</dbReference>
<sequence length="1229" mass="141041">MLRASGSGAIVFNSSVSGLTSTATGSLYAMSKGAMNQLTRYLACEWAKDNIRVNAVAPWYIATPLAKQVLKNETYRRAVVDRTPAGRVGEPPEVGAVAAFLVAPASSYVTGVVIPIDGGFTAHGFIPPKLSPVLKYQMQLHGWKDEYQFHEHARATDANFLANIDFNIPVATINNIRENIRGTKWRYHENETKSLFRLIAEKAGSFVIKFKAMELLDDPQRFGGKLVFDMRPCYWCEATFDNSNDLYGHMLDCSYRDIDWNEEKVREWCSEQQWQRSRKFEKDVARLEEKASYCEEMVKVTEDFLRSVHGNTKLDVQEKMNAVMSPVRTTLPSWRTWKSEGTEDIELETSLRFLRGGPEAWKLKSFDVQLSKEDMDRIDAALVRFLDEGEKSELVAQIQLPFSATVTRESLQTLRPNSWLNDEVINFFMSKHNLYVARHARLERLPAPVVRCANSFFFTKLNREGYSAVKMWSRAGRRTTHAWLESKYVFIPINIRNAHWMCSVVDVQSKVIYIIDSFNDEYHDVGDKLLEWICEDGEANEISVGRKSAWKIVHKVLPKQMMQKNGSDCGMFVLAFCRDLCMRMSISPGAEPPGIVFTSESVADKRRRAVHEILKMGIQGRIDTTRPHVACSPNEKTTLQQVVDVKSPLGKQFYRDGATEKLPRVRIKQGRMEKQMVVYQPFILVLMRPAQERLLWKYGDQRCIQMDSTFNITRSKFSTFTLIARHPDGFYMPRAFFITSDERQETIVYCLQVIRDKINKKYSGGTWCPSTFMVDCCWAETNAIEQVFPKARVLWCQFHVFQAFNRNITSKLAEKQGEKASIAISPKERGQIKKILWKLVKETFQDDDAWDRAYTSVLELCDHKQKEIDKQFGDAAWTTWRSFRNYLETQWGRHRKLWARHFRSGLTYGTQETTGSIESFHGRWKARLLADGKGDIRSRRMDWLIHHLQHEIIPRYCDKVCQAETSMAPARVRKAMFHVVDDAKTIDDLKHVEKETGDEGTRFSVSYRVNYSGEVHNVSGLETLEDCALDRDHTQVKCSCALGRNGQVCAPKMKAMLMENELWTFKALNIQCKPDVVERTEFDVDVPMIQDDVEAFQPTHRRSLGAAFDNVSVKSRCAQITADLTQVALDPELTLEPDEAAHIIDTLAKLQRYMHNLKTHREMSQSMSKNSKMDGDGVIGMSNLVAIPMRGAAGDTALSRKRGWHEKMIDEHKRKASKGEQISIRNYLL</sequence>
<evidence type="ECO:0000256" key="3">
    <source>
        <dbReference type="ARBA" id="ARBA00022801"/>
    </source>
</evidence>
<dbReference type="PANTHER" id="PTHR42898:SF6">
    <property type="entry name" value="NADP-DEPENDENT MANNITOL DEHYDROGENASE"/>
    <property type="match status" value="1"/>
</dbReference>
<dbReference type="eggNOG" id="KOG0778">
    <property type="taxonomic scope" value="Eukaryota"/>
</dbReference>
<dbReference type="Pfam" id="PF13561">
    <property type="entry name" value="adh_short_C2"/>
    <property type="match status" value="1"/>
</dbReference>
<dbReference type="InterPro" id="IPR036291">
    <property type="entry name" value="NAD(P)-bd_dom_sf"/>
</dbReference>
<accession>A0A1Y5I419</accession>
<dbReference type="InterPro" id="IPR002347">
    <property type="entry name" value="SDR_fam"/>
</dbReference>
<dbReference type="Pfam" id="PF10551">
    <property type="entry name" value="MULE"/>
    <property type="match status" value="1"/>
</dbReference>
<dbReference type="InterPro" id="IPR038765">
    <property type="entry name" value="Papain-like_cys_pep_sf"/>
</dbReference>
<dbReference type="SUPFAM" id="SSF54001">
    <property type="entry name" value="Cysteine proteinases"/>
    <property type="match status" value="1"/>
</dbReference>
<comment type="similarity">
    <text evidence="1">Belongs to the peptidase C48 family.</text>
</comment>
<proteinExistence type="inferred from homology"/>
<evidence type="ECO:0000313" key="6">
    <source>
        <dbReference type="EMBL" id="OUS44268.1"/>
    </source>
</evidence>
<evidence type="ECO:0000256" key="1">
    <source>
        <dbReference type="ARBA" id="ARBA00005234"/>
    </source>
</evidence>
<dbReference type="GO" id="GO:0016491">
    <property type="term" value="F:oxidoreductase activity"/>
    <property type="evidence" value="ECO:0007669"/>
    <property type="project" value="UniProtKB-KW"/>
</dbReference>
<keyword evidence="2 6" id="KW-0645">Protease</keyword>
<keyword evidence="4" id="KW-0560">Oxidoreductase</keyword>
<reference evidence="6" key="1">
    <citation type="submission" date="2017-04" db="EMBL/GenBank/DDBJ databases">
        <title>Population genomics of picophytoplankton unveils novel chromosome hypervariability.</title>
        <authorList>
            <consortium name="DOE Joint Genome Institute"/>
            <person name="Blanc-Mathieu R."/>
            <person name="Krasovec M."/>
            <person name="Hebrard M."/>
            <person name="Yau S."/>
            <person name="Desgranges E."/>
            <person name="Martin J."/>
            <person name="Schackwitz W."/>
            <person name="Kuo A."/>
            <person name="Salin G."/>
            <person name="Donnadieu C."/>
            <person name="Desdevises Y."/>
            <person name="Sanchez-Ferandin S."/>
            <person name="Moreau H."/>
            <person name="Rivals E."/>
            <person name="Grigoriev I.V."/>
            <person name="Grimsley N."/>
            <person name="Eyre-Walker A."/>
            <person name="Piganeau G."/>
        </authorList>
    </citation>
    <scope>NUCLEOTIDE SEQUENCE [LARGE SCALE GENOMIC DNA]</scope>
    <source>
        <strain evidence="6">RCC 1115</strain>
    </source>
</reference>
<dbReference type="Proteomes" id="UP000195557">
    <property type="component" value="Unassembled WGS sequence"/>
</dbReference>
<gene>
    <name evidence="6" type="ORF">BE221DRAFT_146990</name>
</gene>
<dbReference type="AlphaFoldDB" id="A0A1Y5I419"/>
<feature type="domain" description="Ubiquitin-like protease family profile" evidence="5">
    <location>
        <begin position="404"/>
        <end position="580"/>
    </location>
</feature>
<dbReference type="GO" id="GO:0008234">
    <property type="term" value="F:cysteine-type peptidase activity"/>
    <property type="evidence" value="ECO:0007669"/>
    <property type="project" value="InterPro"/>
</dbReference>